<evidence type="ECO:0000313" key="3">
    <source>
        <dbReference type="Proteomes" id="UP000193355"/>
    </source>
</evidence>
<feature type="transmembrane region" description="Helical" evidence="1">
    <location>
        <begin position="12"/>
        <end position="34"/>
    </location>
</feature>
<dbReference type="STRING" id="561720.SAMN06275492_11355"/>
<reference evidence="3" key="1">
    <citation type="submission" date="2017-04" db="EMBL/GenBank/DDBJ databases">
        <authorList>
            <person name="Varghese N."/>
            <person name="Submissions S."/>
        </authorList>
    </citation>
    <scope>NUCLEOTIDE SEQUENCE [LARGE SCALE GENOMIC DNA]</scope>
    <source>
        <strain evidence="3">USBA 82</strain>
    </source>
</reference>
<keyword evidence="3" id="KW-1185">Reference proteome</keyword>
<name>A0A1X7JMT9_9BACT</name>
<dbReference type="OrthoDB" id="3131at2"/>
<keyword evidence="1" id="KW-0472">Membrane</keyword>
<evidence type="ECO:0008006" key="4">
    <source>
        <dbReference type="Google" id="ProtNLM"/>
    </source>
</evidence>
<dbReference type="SUPFAM" id="SSF55785">
    <property type="entry name" value="PYP-like sensor domain (PAS domain)"/>
    <property type="match status" value="1"/>
</dbReference>
<dbReference type="RefSeq" id="WP_085544526.1">
    <property type="nucleotide sequence ID" value="NZ_FXBB01000013.1"/>
</dbReference>
<keyword evidence="1" id="KW-1133">Transmembrane helix</keyword>
<feature type="transmembrane region" description="Helical" evidence="1">
    <location>
        <begin position="46"/>
        <end position="66"/>
    </location>
</feature>
<protein>
    <recommendedName>
        <fullName evidence="4">GGDEF domain-containing protein, diguanylate cyclase (C-di-GMP synthetase) or its enzymatically inactive variants</fullName>
    </recommendedName>
</protein>
<keyword evidence="1" id="KW-0812">Transmembrane</keyword>
<proteinExistence type="predicted"/>
<accession>A0A1X7JMT9</accession>
<organism evidence="2 3">
    <name type="scientific">Dethiosulfovibrio salsuginis</name>
    <dbReference type="NCBI Taxonomy" id="561720"/>
    <lineage>
        <taxon>Bacteria</taxon>
        <taxon>Thermotogati</taxon>
        <taxon>Synergistota</taxon>
        <taxon>Synergistia</taxon>
        <taxon>Synergistales</taxon>
        <taxon>Dethiosulfovibrionaceae</taxon>
        <taxon>Dethiosulfovibrio</taxon>
    </lineage>
</organism>
<evidence type="ECO:0000313" key="2">
    <source>
        <dbReference type="EMBL" id="SMG28962.1"/>
    </source>
</evidence>
<dbReference type="EMBL" id="FXBB01000013">
    <property type="protein sequence ID" value="SMG28962.1"/>
    <property type="molecule type" value="Genomic_DNA"/>
</dbReference>
<dbReference type="InterPro" id="IPR035965">
    <property type="entry name" value="PAS-like_dom_sf"/>
</dbReference>
<gene>
    <name evidence="2" type="ORF">SAMN06275492_11355</name>
</gene>
<sequence>MSTPNEKDERGTASWLTVPPIPTLVIAIALLPFSSESKSISMGATFWLFVTMIYMSISVSYVICLGRNAKDGLAPLQILGQGVALLVLPLGLGAPYGLSWIGLALSFAGTVILVNKVMTIMDAPQKAEETETPEQQGSFLEGVPLPTLDVDGDGLILGANTDMLDLLEVEEDVLLGQKAEMIFPQDIDRIDVRGKGWQVLRKPGEGGSELICLIEEVSPPPPREAEEKGEMIHPETGLFSAPYAKIMIPAELKRSIRYRRWLSMIAIRIKLVTNGQETDVQTKEKILNSYGFFIKKNIRECDLGFFMENGNYMILLPETPNAGAKTALDKLKKVPEDILKEVGPETDLSLWGGIFHCSGHEKIDYNGAMAALEENVKELEHFEPLPPKLEA</sequence>
<feature type="transmembrane region" description="Helical" evidence="1">
    <location>
        <begin position="73"/>
        <end position="92"/>
    </location>
</feature>
<dbReference type="AlphaFoldDB" id="A0A1X7JMT9"/>
<evidence type="ECO:0000256" key="1">
    <source>
        <dbReference type="SAM" id="Phobius"/>
    </source>
</evidence>
<dbReference type="Proteomes" id="UP000193355">
    <property type="component" value="Unassembled WGS sequence"/>
</dbReference>